<feature type="transmembrane region" description="Helical" evidence="9">
    <location>
        <begin position="44"/>
        <end position="62"/>
    </location>
</feature>
<evidence type="ECO:0000256" key="3">
    <source>
        <dbReference type="ARBA" id="ARBA00022475"/>
    </source>
</evidence>
<dbReference type="AlphaFoldDB" id="A0A2M9G3X0"/>
<evidence type="ECO:0000256" key="8">
    <source>
        <dbReference type="ARBA" id="ARBA00037998"/>
    </source>
</evidence>
<proteinExistence type="inferred from homology"/>
<feature type="transmembrane region" description="Helical" evidence="9">
    <location>
        <begin position="68"/>
        <end position="86"/>
    </location>
</feature>
<accession>A0A2M9G3X0</accession>
<dbReference type="InterPro" id="IPR001851">
    <property type="entry name" value="ABC_transp_permease"/>
</dbReference>
<feature type="transmembrane region" description="Helical" evidence="9">
    <location>
        <begin position="182"/>
        <end position="208"/>
    </location>
</feature>
<gene>
    <name evidence="10" type="ORF">CVT23_07125</name>
</gene>
<organism evidence="10 11">
    <name type="scientific">Minwuia thermotolerans</name>
    <dbReference type="NCBI Taxonomy" id="2056226"/>
    <lineage>
        <taxon>Bacteria</taxon>
        <taxon>Pseudomonadati</taxon>
        <taxon>Pseudomonadota</taxon>
        <taxon>Alphaproteobacteria</taxon>
        <taxon>Minwuiales</taxon>
        <taxon>Minwuiaceae</taxon>
        <taxon>Minwuia</taxon>
    </lineage>
</organism>
<feature type="transmembrane region" description="Helical" evidence="9">
    <location>
        <begin position="98"/>
        <end position="117"/>
    </location>
</feature>
<protein>
    <submittedName>
        <fullName evidence="10">Branched-chain amino acid ABC transporter permease</fullName>
    </submittedName>
</protein>
<dbReference type="GO" id="GO:0006865">
    <property type="term" value="P:amino acid transport"/>
    <property type="evidence" value="ECO:0007669"/>
    <property type="project" value="UniProtKB-KW"/>
</dbReference>
<feature type="transmembrane region" description="Helical" evidence="9">
    <location>
        <begin position="145"/>
        <end position="162"/>
    </location>
</feature>
<comment type="caution">
    <text evidence="10">The sequence shown here is derived from an EMBL/GenBank/DDBJ whole genome shotgun (WGS) entry which is preliminary data.</text>
</comment>
<feature type="transmembrane region" description="Helical" evidence="9">
    <location>
        <begin position="228"/>
        <end position="253"/>
    </location>
</feature>
<dbReference type="EMBL" id="PHIG01000028">
    <property type="protein sequence ID" value="PJK30419.1"/>
    <property type="molecule type" value="Genomic_DNA"/>
</dbReference>
<dbReference type="Proteomes" id="UP000229498">
    <property type="component" value="Unassembled WGS sequence"/>
</dbReference>
<dbReference type="GO" id="GO:0005886">
    <property type="term" value="C:plasma membrane"/>
    <property type="evidence" value="ECO:0007669"/>
    <property type="project" value="UniProtKB-SubCell"/>
</dbReference>
<evidence type="ECO:0000313" key="10">
    <source>
        <dbReference type="EMBL" id="PJK30419.1"/>
    </source>
</evidence>
<keyword evidence="4 9" id="KW-0812">Transmembrane</keyword>
<dbReference type="Pfam" id="PF02653">
    <property type="entry name" value="BPD_transp_2"/>
    <property type="match status" value="1"/>
</dbReference>
<comment type="similarity">
    <text evidence="8">Belongs to the binding-protein-dependent transport system permease family. LivHM subfamily.</text>
</comment>
<name>A0A2M9G3X0_9PROT</name>
<evidence type="ECO:0000256" key="2">
    <source>
        <dbReference type="ARBA" id="ARBA00022448"/>
    </source>
</evidence>
<evidence type="ECO:0000313" key="11">
    <source>
        <dbReference type="Proteomes" id="UP000229498"/>
    </source>
</evidence>
<keyword evidence="6 9" id="KW-1133">Transmembrane helix</keyword>
<dbReference type="PANTHER" id="PTHR11795:SF451">
    <property type="entry name" value="ABC TRANSPORTER PERMEASE PROTEIN"/>
    <property type="match status" value="1"/>
</dbReference>
<evidence type="ECO:0000256" key="4">
    <source>
        <dbReference type="ARBA" id="ARBA00022692"/>
    </source>
</evidence>
<evidence type="ECO:0000256" key="1">
    <source>
        <dbReference type="ARBA" id="ARBA00004651"/>
    </source>
</evidence>
<keyword evidence="11" id="KW-1185">Reference proteome</keyword>
<dbReference type="CDD" id="cd06582">
    <property type="entry name" value="TM_PBP1_LivH_like"/>
    <property type="match status" value="1"/>
</dbReference>
<evidence type="ECO:0000256" key="7">
    <source>
        <dbReference type="ARBA" id="ARBA00023136"/>
    </source>
</evidence>
<comment type="subcellular location">
    <subcellularLocation>
        <location evidence="1">Cell membrane</location>
        <topology evidence="1">Multi-pass membrane protein</topology>
    </subcellularLocation>
</comment>
<dbReference type="PANTHER" id="PTHR11795">
    <property type="entry name" value="BRANCHED-CHAIN AMINO ACID TRANSPORT SYSTEM PERMEASE PROTEIN LIVH"/>
    <property type="match status" value="1"/>
</dbReference>
<evidence type="ECO:0000256" key="9">
    <source>
        <dbReference type="SAM" id="Phobius"/>
    </source>
</evidence>
<evidence type="ECO:0000256" key="6">
    <source>
        <dbReference type="ARBA" id="ARBA00022989"/>
    </source>
</evidence>
<dbReference type="InterPro" id="IPR052157">
    <property type="entry name" value="BCAA_transport_permease"/>
</dbReference>
<evidence type="ECO:0000256" key="5">
    <source>
        <dbReference type="ARBA" id="ARBA00022970"/>
    </source>
</evidence>
<dbReference type="GO" id="GO:0022857">
    <property type="term" value="F:transmembrane transporter activity"/>
    <property type="evidence" value="ECO:0007669"/>
    <property type="project" value="InterPro"/>
</dbReference>
<keyword evidence="7 9" id="KW-0472">Membrane</keyword>
<keyword evidence="5" id="KW-0029">Amino-acid transport</keyword>
<feature type="transmembrane region" description="Helical" evidence="9">
    <location>
        <begin position="6"/>
        <end position="32"/>
    </location>
</feature>
<reference evidence="10 11" key="1">
    <citation type="submission" date="2017-11" db="EMBL/GenBank/DDBJ databases">
        <title>Draft genome sequence of Rhizobiales bacterium SY3-13.</title>
        <authorList>
            <person name="Sun C."/>
        </authorList>
    </citation>
    <scope>NUCLEOTIDE SEQUENCE [LARGE SCALE GENOMIC DNA]</scope>
    <source>
        <strain evidence="10 11">SY3-13</strain>
    </source>
</reference>
<keyword evidence="3" id="KW-1003">Cell membrane</keyword>
<sequence>MDTMQIYISLLINGLSLGCIYGLIALGFVLIYKATEVVNFAQGDLMMVGAFIAFGLIGVLGLNYWLGFLLTIAVMIVFGFFLDIVVIRRLIGQPQFSIVMATIGIGYVLRFVMPYAYNVEQIAFLTPFTGKAMQVASVTLDVGKLAAMGGTLVLCAALYFFFQRTRVGVAMQAASQNQLAAYYMGIPVAMIFSLIWGISTGVAGITGVMMMPIANVMDPSIGFIAIKAFAGAVVGGFGSIPGALVGGIIIGMVEQFSDYLL</sequence>
<keyword evidence="2" id="KW-0813">Transport</keyword>
<dbReference type="OrthoDB" id="9778908at2"/>